<evidence type="ECO:0000256" key="1">
    <source>
        <dbReference type="SAM" id="MobiDB-lite"/>
    </source>
</evidence>
<dbReference type="EMBL" id="JJML01000083">
    <property type="protein sequence ID" value="KGF71403.1"/>
    <property type="molecule type" value="Genomic_DNA"/>
</dbReference>
<accession>A0A098TKP2</accession>
<dbReference type="AlphaFoldDB" id="A0A098TKP2"/>
<proteinExistence type="predicted"/>
<sequence length="66" mass="7314">MPQSLEAVTGPQKQIRRGGQGNGQDSQRMPSKAFLNRNPDDRLMPLFNQLAQTVDQLESEIATSES</sequence>
<dbReference type="STRING" id="1497020.DO97_20660"/>
<protein>
    <submittedName>
        <fullName evidence="2">Uncharacterized protein</fullName>
    </submittedName>
</protein>
<keyword evidence="3" id="KW-1185">Reference proteome</keyword>
<dbReference type="Proteomes" id="UP000030170">
    <property type="component" value="Unassembled WGS sequence"/>
</dbReference>
<comment type="caution">
    <text evidence="2">The sequence shown here is derived from an EMBL/GenBank/DDBJ whole genome shotgun (WGS) entry which is preliminary data.</text>
</comment>
<reference evidence="2 3" key="1">
    <citation type="journal article" date="2014" name="Mol. Ecol.">
        <title>Evolution of Synechococcus.</title>
        <authorList>
            <person name="Dvorak P."/>
            <person name="Casamatta D."/>
            <person name="Hasler P."/>
            <person name="Poulickova A."/>
            <person name="Ondrej V."/>
            <person name="Sanges R."/>
        </authorList>
    </citation>
    <scope>NUCLEOTIDE SEQUENCE [LARGE SCALE GENOMIC DNA]</scope>
    <source>
        <strain evidence="2 3">CAUP A 1101</strain>
    </source>
</reference>
<organism evidence="2 3">
    <name type="scientific">Neosynechococcus sphagnicola sy1</name>
    <dbReference type="NCBI Taxonomy" id="1497020"/>
    <lineage>
        <taxon>Bacteria</taxon>
        <taxon>Bacillati</taxon>
        <taxon>Cyanobacteriota</taxon>
        <taxon>Cyanophyceae</taxon>
        <taxon>Neosynechococcales</taxon>
        <taxon>Neosynechococcaceae</taxon>
        <taxon>Neosynechococcus</taxon>
    </lineage>
</organism>
<gene>
    <name evidence="2" type="ORF">DO97_20660</name>
</gene>
<evidence type="ECO:0000313" key="2">
    <source>
        <dbReference type="EMBL" id="KGF71403.1"/>
    </source>
</evidence>
<name>A0A098TKP2_9CYAN</name>
<feature type="region of interest" description="Disordered" evidence="1">
    <location>
        <begin position="1"/>
        <end position="39"/>
    </location>
</feature>
<evidence type="ECO:0000313" key="3">
    <source>
        <dbReference type="Proteomes" id="UP000030170"/>
    </source>
</evidence>